<name>A0ABY1H8B5_9GAMM</name>
<keyword evidence="2" id="KW-1185">Reference proteome</keyword>
<reference evidence="1 2" key="1">
    <citation type="submission" date="2016-11" db="EMBL/GenBank/DDBJ databases">
        <authorList>
            <person name="Klemetsen T."/>
        </authorList>
    </citation>
    <scope>NUCLEOTIDE SEQUENCE [LARGE SCALE GENOMIC DNA]</scope>
    <source>
        <strain evidence="1">MT 2528</strain>
    </source>
</reference>
<accession>A0ABY1H8B5</accession>
<gene>
    <name evidence="1" type="ORF">MT2528_0757</name>
</gene>
<evidence type="ECO:0000313" key="2">
    <source>
        <dbReference type="Proteomes" id="UP000182660"/>
    </source>
</evidence>
<organism evidence="1 2">
    <name type="scientific">Moritella viscosa</name>
    <dbReference type="NCBI Taxonomy" id="80854"/>
    <lineage>
        <taxon>Bacteria</taxon>
        <taxon>Pseudomonadati</taxon>
        <taxon>Pseudomonadota</taxon>
        <taxon>Gammaproteobacteria</taxon>
        <taxon>Alteromonadales</taxon>
        <taxon>Moritellaceae</taxon>
        <taxon>Moritella</taxon>
    </lineage>
</organism>
<dbReference type="EMBL" id="FPLJ01000021">
    <property type="protein sequence ID" value="SGY84956.1"/>
    <property type="molecule type" value="Genomic_DNA"/>
</dbReference>
<protein>
    <submittedName>
        <fullName evidence="1">Orphan protein</fullName>
    </submittedName>
</protein>
<evidence type="ECO:0000313" key="1">
    <source>
        <dbReference type="EMBL" id="SGY84956.1"/>
    </source>
</evidence>
<dbReference type="RefSeq" id="WP_075473649.1">
    <property type="nucleotide sequence ID" value="NZ_CAWQZC010000047.1"/>
</dbReference>
<dbReference type="GeneID" id="61298256"/>
<comment type="caution">
    <text evidence="1">The sequence shown here is derived from an EMBL/GenBank/DDBJ whole genome shotgun (WGS) entry which is preliminary data.</text>
</comment>
<sequence length="413" mass="47187">MLDKNAAQPSDDGKYATRQVSFPSFYLPPPQDVSQLLGLPDNFRKMIPLMESLYGKELTIKSSSRAKVLNGGIGKPSFSKLIDWLNQLPIPFTKIASPSLLRKSFKAARVSSNSGIWHSVLHGTKASNNEYELGELFDFLEKRADDDYLMLSSYKKKVKQGIINKDTPIDIWAHQLPTWSQSSLIPTQYFIDYSEWFHLYSSDQSEAKKQINKCFPAVIAMRFDFYLSAIANYEIGLALYQQHNGENIEWDTFEGFMPSVIATCAVSEEPCYCFGAMLKQFKNTLSANGLELKWRELAAYIDIKESGEGENGVLREDKQYKQLKDWRNNKNMPSDKKFRAFVESAVEPLGHYNIEHILIYARISRGIDRLVSLVSEELKSEHTLLALQGVLARYPEYLSHYKKLLILKQQTAT</sequence>
<proteinExistence type="predicted"/>
<dbReference type="Proteomes" id="UP000182660">
    <property type="component" value="Unassembled WGS sequence"/>
</dbReference>